<evidence type="ECO:0000313" key="5">
    <source>
        <dbReference type="Proteomes" id="UP000199482"/>
    </source>
</evidence>
<protein>
    <recommendedName>
        <fullName evidence="7">DUF3558 domain-containing protein</fullName>
    </recommendedName>
</protein>
<dbReference type="Proteomes" id="UP000893823">
    <property type="component" value="Unassembled WGS sequence"/>
</dbReference>
<dbReference type="EMBL" id="SODL02000001">
    <property type="protein sequence ID" value="MCP2366577.1"/>
    <property type="molecule type" value="Genomic_DNA"/>
</dbReference>
<accession>A0A1H1Y3H0</accession>
<reference evidence="5" key="1">
    <citation type="submission" date="2016-10" db="EMBL/GenBank/DDBJ databases">
        <authorList>
            <person name="Varghese N."/>
            <person name="Submissions S."/>
        </authorList>
    </citation>
    <scope>NUCLEOTIDE SEQUENCE [LARGE SCALE GENOMIC DNA]</scope>
    <source>
        <strain evidence="5">CPCC 202695</strain>
    </source>
</reference>
<feature type="region of interest" description="Disordered" evidence="1">
    <location>
        <begin position="37"/>
        <end position="72"/>
    </location>
</feature>
<keyword evidence="2" id="KW-0732">Signal</keyword>
<name>A0A1H1Y3H0_9MICO</name>
<organism evidence="4 5">
    <name type="scientific">Agromyces flavus</name>
    <dbReference type="NCBI Taxonomy" id="589382"/>
    <lineage>
        <taxon>Bacteria</taxon>
        <taxon>Bacillati</taxon>
        <taxon>Actinomycetota</taxon>
        <taxon>Actinomycetes</taxon>
        <taxon>Micrococcales</taxon>
        <taxon>Microbacteriaceae</taxon>
        <taxon>Agromyces</taxon>
    </lineage>
</organism>
<evidence type="ECO:0000313" key="4">
    <source>
        <dbReference type="EMBL" id="SDT16000.1"/>
    </source>
</evidence>
<gene>
    <name evidence="3" type="ORF">BCL57_000719</name>
    <name evidence="4" type="ORF">SAMN04489721_2650</name>
</gene>
<dbReference type="Proteomes" id="UP000199482">
    <property type="component" value="Chromosome I"/>
</dbReference>
<feature type="compositionally biased region" description="Pro residues" evidence="1">
    <location>
        <begin position="41"/>
        <end position="54"/>
    </location>
</feature>
<keyword evidence="6" id="KW-1185">Reference proteome</keyword>
<evidence type="ECO:0008006" key="7">
    <source>
        <dbReference type="Google" id="ProtNLM"/>
    </source>
</evidence>
<feature type="signal peptide" evidence="2">
    <location>
        <begin position="1"/>
        <end position="39"/>
    </location>
</feature>
<dbReference type="OrthoDB" id="5117240at2"/>
<feature type="chain" id="PRO_5009266148" description="DUF3558 domain-containing protein" evidence="2">
    <location>
        <begin position="40"/>
        <end position="372"/>
    </location>
</feature>
<dbReference type="RefSeq" id="WP_092673277.1">
    <property type="nucleotide sequence ID" value="NZ_BMDN01000001.1"/>
</dbReference>
<dbReference type="STRING" id="589382.SAMN04489721_2650"/>
<evidence type="ECO:0000313" key="6">
    <source>
        <dbReference type="Proteomes" id="UP000893823"/>
    </source>
</evidence>
<dbReference type="EMBL" id="LT629755">
    <property type="protein sequence ID" value="SDT16000.1"/>
    <property type="molecule type" value="Genomic_DNA"/>
</dbReference>
<sequence>METPNAGRRARATIRRPQPVLAAGILALAALITSGCASPAAPAPSTDPAPPPETSTPTAEPDSRPGAQPASRYDLSCDELVPTQAVSDMFDVPLEPVDPLVTAASAGIAVPRMTSILSIGGLACEWSNGEPYNSQYGGNPAYAGVLVTVVPEQDTGWSSRAASAGLPADATSCGPDFCTIRRVGASGAWIEIFGSAGPGTILPAGATAFADAALAAVDAAGPPAPAPAIESSIPADCDALVPLATVESITGTAGLVAVTTGGGWSEWAEARAIAGDLGCRWMPTDVEEIVVAADWVRGGLWAFERIQDAGALVPAASEISVPGADRALLRCDAAYGTCGVDLLVGPDWIQVTAPEEAWAVDVAEEIAAGLAG</sequence>
<reference evidence="4" key="2">
    <citation type="submission" date="2016-10" db="EMBL/GenBank/DDBJ databases">
        <authorList>
            <person name="de Groot N.N."/>
        </authorList>
    </citation>
    <scope>NUCLEOTIDE SEQUENCE [LARGE SCALE GENOMIC DNA]</scope>
    <source>
        <strain evidence="4">CPCC 202695</strain>
    </source>
</reference>
<evidence type="ECO:0000256" key="2">
    <source>
        <dbReference type="SAM" id="SignalP"/>
    </source>
</evidence>
<evidence type="ECO:0000256" key="1">
    <source>
        <dbReference type="SAM" id="MobiDB-lite"/>
    </source>
</evidence>
<proteinExistence type="predicted"/>
<evidence type="ECO:0000313" key="3">
    <source>
        <dbReference type="EMBL" id="MCP2366577.1"/>
    </source>
</evidence>
<dbReference type="AlphaFoldDB" id="A0A1H1Y3H0"/>
<reference evidence="3" key="3">
    <citation type="submission" date="2022-06" db="EMBL/GenBank/DDBJ databases">
        <title>Genomic Encyclopedia of Type Strains, Phase III (KMG-III): the genomes of soil and plant-associated and newly described type strains.</title>
        <authorList>
            <person name="Whitman W."/>
        </authorList>
    </citation>
    <scope>NUCLEOTIDE SEQUENCE</scope>
    <source>
        <strain evidence="3">CPCC 202695</strain>
    </source>
</reference>